<gene>
    <name evidence="1" type="ORF">HNP32_001749</name>
</gene>
<organism evidence="1 2">
    <name type="scientific">Brevundimonas bullata</name>
    <dbReference type="NCBI Taxonomy" id="13160"/>
    <lineage>
        <taxon>Bacteria</taxon>
        <taxon>Pseudomonadati</taxon>
        <taxon>Pseudomonadota</taxon>
        <taxon>Alphaproteobacteria</taxon>
        <taxon>Caulobacterales</taxon>
        <taxon>Caulobacteraceae</taxon>
        <taxon>Brevundimonas</taxon>
    </lineage>
</organism>
<reference evidence="1 2" key="1">
    <citation type="submission" date="2020-08" db="EMBL/GenBank/DDBJ databases">
        <title>Functional genomics of gut bacteria from endangered species of beetles.</title>
        <authorList>
            <person name="Carlos-Shanley C."/>
        </authorList>
    </citation>
    <scope>NUCLEOTIDE SEQUENCE [LARGE SCALE GENOMIC DNA]</scope>
    <source>
        <strain evidence="1 2">S00123</strain>
    </source>
</reference>
<sequence length="111" mass="11320">MPTNQTPTVPTPEEIEAARLMVSQADAAAAEASKSANRAKLSPLLDLGLGGAGPLTCSANDLAACLRANAMALADMDATLPNLAFSTAQVLETMNDRIRSLAAQNAAAPEV</sequence>
<dbReference type="RefSeq" id="WP_184269045.1">
    <property type="nucleotide sequence ID" value="NZ_JACHKY010000002.1"/>
</dbReference>
<protein>
    <submittedName>
        <fullName evidence="1">Uncharacterized protein</fullName>
    </submittedName>
</protein>
<evidence type="ECO:0000313" key="2">
    <source>
        <dbReference type="Proteomes" id="UP000539957"/>
    </source>
</evidence>
<name>A0A7W7IP98_9CAUL</name>
<proteinExistence type="predicted"/>
<accession>A0A7W7IP98</accession>
<keyword evidence="2" id="KW-1185">Reference proteome</keyword>
<evidence type="ECO:0000313" key="1">
    <source>
        <dbReference type="EMBL" id="MBB4798025.1"/>
    </source>
</evidence>
<dbReference type="AlphaFoldDB" id="A0A7W7IP98"/>
<comment type="caution">
    <text evidence="1">The sequence shown here is derived from an EMBL/GenBank/DDBJ whole genome shotgun (WGS) entry which is preliminary data.</text>
</comment>
<dbReference type="Proteomes" id="UP000539957">
    <property type="component" value="Unassembled WGS sequence"/>
</dbReference>
<dbReference type="EMBL" id="JACHKY010000002">
    <property type="protein sequence ID" value="MBB4798025.1"/>
    <property type="molecule type" value="Genomic_DNA"/>
</dbReference>